<keyword evidence="1" id="KW-0812">Transmembrane</keyword>
<dbReference type="OrthoDB" id="1915473at2759"/>
<keyword evidence="3" id="KW-1185">Reference proteome</keyword>
<proteinExistence type="predicted"/>
<gene>
    <name evidence="2" type="ORF">OT_ostta05g00620</name>
</gene>
<feature type="transmembrane region" description="Helical" evidence="1">
    <location>
        <begin position="17"/>
        <end position="34"/>
    </location>
</feature>
<accession>A0A090N3B8</accession>
<name>A0A090N3B8_OSTTA</name>
<protein>
    <submittedName>
        <fullName evidence="2">Unnamed product</fullName>
    </submittedName>
</protein>
<reference evidence="3" key="1">
    <citation type="journal article" date="2006" name="Proc. Natl. Acad. Sci. U.S.A.">
        <title>Genome analysis of the smallest free-living eukaryote Ostreococcus tauri unveils many unique features.</title>
        <authorList>
            <person name="Derelle E."/>
            <person name="Ferraz C."/>
            <person name="Rombauts S."/>
            <person name="Rouze P."/>
            <person name="Worden A.Z."/>
            <person name="Robbens S."/>
            <person name="Partensky F."/>
            <person name="Degroeve S."/>
            <person name="Echeynie S."/>
            <person name="Cooke R."/>
            <person name="Saeys Y."/>
            <person name="Wuyts J."/>
            <person name="Jabbari K."/>
            <person name="Bowler C."/>
            <person name="Panaud O."/>
            <person name="Piegu B."/>
            <person name="Ball S.G."/>
            <person name="Ral J.-P."/>
            <person name="Bouget F.-Y."/>
            <person name="Piganeau G."/>
            <person name="De Baets B."/>
            <person name="Picard A."/>
            <person name="Delseny M."/>
            <person name="Demaille J."/>
            <person name="Van de Peer Y."/>
            <person name="Moreau H."/>
        </authorList>
    </citation>
    <scope>NUCLEOTIDE SEQUENCE [LARGE SCALE GENOMIC DNA]</scope>
    <source>
        <strain evidence="3">OTTH 0595 / CCAP 157/2 / RCC745</strain>
    </source>
</reference>
<organism evidence="2 3">
    <name type="scientific">Ostreococcus tauri</name>
    <name type="common">Marine green alga</name>
    <dbReference type="NCBI Taxonomy" id="70448"/>
    <lineage>
        <taxon>Eukaryota</taxon>
        <taxon>Viridiplantae</taxon>
        <taxon>Chlorophyta</taxon>
        <taxon>Mamiellophyceae</taxon>
        <taxon>Mamiellales</taxon>
        <taxon>Bathycoccaceae</taxon>
        <taxon>Ostreococcus</taxon>
    </lineage>
</organism>
<sequence>MSGAYRALVAVTARSRFAMFAFTASVMVALPLLGTKLIMGATNPEQDTERENVLRKRHGMDSRARTNRQRADLMHMLRDASEGGEKMDARWKSALGVRK</sequence>
<dbReference type="InParanoid" id="A0A090N3B8"/>
<evidence type="ECO:0000313" key="3">
    <source>
        <dbReference type="Proteomes" id="UP000009170"/>
    </source>
</evidence>
<keyword evidence="1" id="KW-0472">Membrane</keyword>
<dbReference type="AlphaFoldDB" id="A0A090N3B8"/>
<dbReference type="KEGG" id="ota:OT_ostta05g00620"/>
<comment type="caution">
    <text evidence="2">The sequence shown here is derived from an EMBL/GenBank/DDBJ whole genome shotgun (WGS) entry which is preliminary data.</text>
</comment>
<dbReference type="EMBL" id="CAID01000005">
    <property type="protein sequence ID" value="CEF97843.1"/>
    <property type="molecule type" value="Genomic_DNA"/>
</dbReference>
<reference evidence="2 3" key="2">
    <citation type="journal article" date="2014" name="BMC Genomics">
        <title>An improved genome of the model marine alga Ostreococcus tauri unfolds by assessing Illumina de novo assemblies.</title>
        <authorList>
            <person name="Blanc-Mathieu R."/>
            <person name="Verhelst B."/>
            <person name="Derelle E."/>
            <person name="Rombauts S."/>
            <person name="Bouget F.Y."/>
            <person name="Carre I."/>
            <person name="Chateau A."/>
            <person name="Eyre-Walker A."/>
            <person name="Grimsley N."/>
            <person name="Moreau H."/>
            <person name="Piegu B."/>
            <person name="Rivals E."/>
            <person name="Schackwitz W."/>
            <person name="Van de Peer Y."/>
            <person name="Piganeau G."/>
        </authorList>
    </citation>
    <scope>NUCLEOTIDE SEQUENCE [LARGE SCALE GENOMIC DNA]</scope>
    <source>
        <strain evidence="3">OTTH 0595 / CCAP 157/2 / RCC745</strain>
    </source>
</reference>
<dbReference type="RefSeq" id="XP_022838919.1">
    <property type="nucleotide sequence ID" value="XM_022984163.1"/>
</dbReference>
<evidence type="ECO:0000256" key="1">
    <source>
        <dbReference type="SAM" id="Phobius"/>
    </source>
</evidence>
<evidence type="ECO:0000313" key="2">
    <source>
        <dbReference type="EMBL" id="CEF97843.1"/>
    </source>
</evidence>
<dbReference type="GeneID" id="9834440"/>
<keyword evidence="1" id="KW-1133">Transmembrane helix</keyword>
<dbReference type="Proteomes" id="UP000009170">
    <property type="component" value="Unassembled WGS sequence"/>
</dbReference>